<evidence type="ECO:0000256" key="5">
    <source>
        <dbReference type="ARBA" id="ARBA00023014"/>
    </source>
</evidence>
<dbReference type="InterPro" id="IPR051198">
    <property type="entry name" value="BchE-like"/>
</dbReference>
<evidence type="ECO:0000256" key="3">
    <source>
        <dbReference type="ARBA" id="ARBA00022723"/>
    </source>
</evidence>
<dbReference type="Pfam" id="PF04055">
    <property type="entry name" value="Radical_SAM"/>
    <property type="match status" value="1"/>
</dbReference>
<dbReference type="InterPro" id="IPR006638">
    <property type="entry name" value="Elp3/MiaA/NifB-like_rSAM"/>
</dbReference>
<evidence type="ECO:0000256" key="1">
    <source>
        <dbReference type="ARBA" id="ARBA00001966"/>
    </source>
</evidence>
<evidence type="ECO:0000313" key="8">
    <source>
        <dbReference type="Proteomes" id="UP000011721"/>
    </source>
</evidence>
<dbReference type="InterPro" id="IPR007197">
    <property type="entry name" value="rSAM"/>
</dbReference>
<name>M1NZF8_DESSD</name>
<keyword evidence="5" id="KW-0411">Iron-sulfur</keyword>
<dbReference type="EMBL" id="CP003985">
    <property type="protein sequence ID" value="AGF76648.1"/>
    <property type="molecule type" value="Genomic_DNA"/>
</dbReference>
<dbReference type="GO" id="GO:0046872">
    <property type="term" value="F:metal ion binding"/>
    <property type="evidence" value="ECO:0007669"/>
    <property type="project" value="UniProtKB-KW"/>
</dbReference>
<dbReference type="PATRIC" id="fig|1167006.5.peg.64"/>
<keyword evidence="3" id="KW-0479">Metal-binding</keyword>
<dbReference type="PANTHER" id="PTHR43409:SF16">
    <property type="entry name" value="SLR0320 PROTEIN"/>
    <property type="match status" value="1"/>
</dbReference>
<dbReference type="SUPFAM" id="SSF102114">
    <property type="entry name" value="Radical SAM enzymes"/>
    <property type="match status" value="1"/>
</dbReference>
<dbReference type="KEGG" id="dsf:UWK_00060"/>
<evidence type="ECO:0000256" key="2">
    <source>
        <dbReference type="ARBA" id="ARBA00022691"/>
    </source>
</evidence>
<dbReference type="AlphaFoldDB" id="M1NZF8"/>
<dbReference type="GO" id="GO:0051536">
    <property type="term" value="F:iron-sulfur cluster binding"/>
    <property type="evidence" value="ECO:0007669"/>
    <property type="project" value="UniProtKB-KW"/>
</dbReference>
<feature type="domain" description="Radical SAM core" evidence="6">
    <location>
        <begin position="161"/>
        <end position="390"/>
    </location>
</feature>
<keyword evidence="2" id="KW-0949">S-adenosyl-L-methionine</keyword>
<dbReference type="SFLD" id="SFLDG01082">
    <property type="entry name" value="B12-binding_domain_containing"/>
    <property type="match status" value="1"/>
</dbReference>
<keyword evidence="8" id="KW-1185">Reference proteome</keyword>
<dbReference type="Proteomes" id="UP000011721">
    <property type="component" value="Chromosome"/>
</dbReference>
<dbReference type="PROSITE" id="PS51918">
    <property type="entry name" value="RADICAL_SAM"/>
    <property type="match status" value="1"/>
</dbReference>
<dbReference type="GO" id="GO:0003824">
    <property type="term" value="F:catalytic activity"/>
    <property type="evidence" value="ECO:0007669"/>
    <property type="project" value="InterPro"/>
</dbReference>
<dbReference type="HOGENOM" id="CLU_021572_1_0_7"/>
<protein>
    <submittedName>
        <fullName evidence="7">Fe-S oxidoreductase</fullName>
    </submittedName>
</protein>
<accession>M1NZF8</accession>
<gene>
    <name evidence="7" type="ordered locus">UWK_00060</name>
</gene>
<evidence type="ECO:0000256" key="4">
    <source>
        <dbReference type="ARBA" id="ARBA00023004"/>
    </source>
</evidence>
<dbReference type="eggNOG" id="COG1032">
    <property type="taxonomic scope" value="Bacteria"/>
</dbReference>
<dbReference type="SFLD" id="SFLDS00029">
    <property type="entry name" value="Radical_SAM"/>
    <property type="match status" value="1"/>
</dbReference>
<dbReference type="GO" id="GO:0005829">
    <property type="term" value="C:cytosol"/>
    <property type="evidence" value="ECO:0007669"/>
    <property type="project" value="TreeGrafter"/>
</dbReference>
<proteinExistence type="predicted"/>
<sequence>MYIKLVAINGRFTHSSLALFHVRNELETHCPNISTEIFQLTIRDPRYEVLLRLSKDTPDAIFFSAAVWNSDCVEELITDLHALLPSCQLVVGGPQAAVVGANVKSGSCTVVRGAIEAVQEEFYRDLQATALQRQYGRSFFHLKEKHEKFVSPYRDEDFAIHLKNRNVYYESSRGCPFSCSYCLSSAENGTVHKDLLQIRRELDQIMSYDTKVLRFVDRTFNDRPDRALAIWKLVLEYDSETLFHFEIAPDRISEEMFAYLATVPPGRFQFEIGIQSTHEPTLAAINRRIDPKVAHDTVSRLAVMGTVHLHADLILGLPHESRSSYLKSFADIFAMGPHYIQMGLLKLLPDTAISGQAADFFYRSCAKPPYSVLANQWMDAETLQELYWFSECVEKFCNNRFFPSLWYYFRKQKMDVASFLCFSSKLPKQKDCLSLLQPRIFYVLSWLKL</sequence>
<dbReference type="SMART" id="SM00729">
    <property type="entry name" value="Elp3"/>
    <property type="match status" value="1"/>
</dbReference>
<reference evidence="8" key="1">
    <citation type="journal article" date="2013" name="Stand. Genomic Sci.">
        <title>Complete genome sequence of Desulfocapsa sulfexigens, a marine deltaproteobacterium specialized in disproportionating inorganic sulfur compounds.</title>
        <authorList>
            <person name="Finster K.W."/>
            <person name="Kjeldsen K.U."/>
            <person name="Kube M."/>
            <person name="Reinhardt R."/>
            <person name="Mussmann M."/>
            <person name="Amann R."/>
            <person name="Schreiber L."/>
        </authorList>
    </citation>
    <scope>NUCLEOTIDE SEQUENCE [LARGE SCALE GENOMIC DNA]</scope>
    <source>
        <strain evidence="8">DSM 10523 / SB164P1</strain>
    </source>
</reference>
<organism evidence="7 8">
    <name type="scientific">Desulfocapsa sulfexigens (strain DSM 10523 / SB164P1)</name>
    <dbReference type="NCBI Taxonomy" id="1167006"/>
    <lineage>
        <taxon>Bacteria</taxon>
        <taxon>Pseudomonadati</taxon>
        <taxon>Thermodesulfobacteriota</taxon>
        <taxon>Desulfobulbia</taxon>
        <taxon>Desulfobulbales</taxon>
        <taxon>Desulfocapsaceae</taxon>
        <taxon>Desulfocapsa</taxon>
    </lineage>
</organism>
<dbReference type="InterPro" id="IPR058240">
    <property type="entry name" value="rSAM_sf"/>
</dbReference>
<evidence type="ECO:0000313" key="7">
    <source>
        <dbReference type="EMBL" id="AGF76648.1"/>
    </source>
</evidence>
<dbReference type="PANTHER" id="PTHR43409">
    <property type="entry name" value="ANAEROBIC MAGNESIUM-PROTOPORPHYRIN IX MONOMETHYL ESTER CYCLASE-RELATED"/>
    <property type="match status" value="1"/>
</dbReference>
<dbReference type="Gene3D" id="3.80.30.20">
    <property type="entry name" value="tm_1862 like domain"/>
    <property type="match status" value="1"/>
</dbReference>
<dbReference type="OrthoDB" id="9762608at2"/>
<dbReference type="InterPro" id="IPR023404">
    <property type="entry name" value="rSAM_horseshoe"/>
</dbReference>
<keyword evidence="4" id="KW-0408">Iron</keyword>
<dbReference type="RefSeq" id="WP_015402347.1">
    <property type="nucleotide sequence ID" value="NC_020304.1"/>
</dbReference>
<evidence type="ECO:0000259" key="6">
    <source>
        <dbReference type="PROSITE" id="PS51918"/>
    </source>
</evidence>
<comment type="cofactor">
    <cofactor evidence="1">
        <name>[4Fe-4S] cluster</name>
        <dbReference type="ChEBI" id="CHEBI:49883"/>
    </cofactor>
</comment>
<dbReference type="STRING" id="1167006.UWK_00060"/>